<dbReference type="Gene3D" id="3.30.1490.20">
    <property type="entry name" value="ATP-grasp fold, A domain"/>
    <property type="match status" value="1"/>
</dbReference>
<dbReference type="PROSITE" id="PS50975">
    <property type="entry name" value="ATP_GRASP"/>
    <property type="match status" value="1"/>
</dbReference>
<keyword evidence="1" id="KW-0547">Nucleotide-binding</keyword>
<dbReference type="InterPro" id="IPR011761">
    <property type="entry name" value="ATP-grasp"/>
</dbReference>
<gene>
    <name evidence="3" type="ORF">SAMN02743940_0412</name>
</gene>
<protein>
    <recommendedName>
        <fullName evidence="2">ATP-grasp domain-containing protein</fullName>
    </recommendedName>
</protein>
<evidence type="ECO:0000259" key="2">
    <source>
        <dbReference type="PROSITE" id="PS50975"/>
    </source>
</evidence>
<proteinExistence type="predicted"/>
<accession>A0A1N6FUT2</accession>
<keyword evidence="4" id="KW-1185">Reference proteome</keyword>
<dbReference type="eggNOG" id="COG1821">
    <property type="taxonomic scope" value="Bacteria"/>
</dbReference>
<dbReference type="Gene3D" id="3.30.470.20">
    <property type="entry name" value="ATP-grasp fold, B domain"/>
    <property type="match status" value="1"/>
</dbReference>
<name>A0A1N6FUT2_9PROT</name>
<evidence type="ECO:0000313" key="3">
    <source>
        <dbReference type="EMBL" id="SIN99018.1"/>
    </source>
</evidence>
<dbReference type="Proteomes" id="UP000185062">
    <property type="component" value="Unassembled WGS sequence"/>
</dbReference>
<dbReference type="RefSeq" id="WP_028461571.1">
    <property type="nucleotide sequence ID" value="NZ_FSRO01000001.1"/>
</dbReference>
<dbReference type="GO" id="GO:0046872">
    <property type="term" value="F:metal ion binding"/>
    <property type="evidence" value="ECO:0007669"/>
    <property type="project" value="InterPro"/>
</dbReference>
<dbReference type="Gene3D" id="3.40.50.20">
    <property type="match status" value="1"/>
</dbReference>
<dbReference type="SUPFAM" id="SSF56059">
    <property type="entry name" value="Glutathione synthetase ATP-binding domain-like"/>
    <property type="match status" value="1"/>
</dbReference>
<sequence length="256" mass="28451">MTALRLVLGNKPDWTTRMIPLLTSDFEVASTLLKIDHAEWADIVVPLHLSDYEILRATSLFQGKALFPAPETVALCHDKRRFRDWFRTHFDPVYLPAQTVPGSGLLIARPCESEWGVGAVLVESNQQGGLVCSYADSDMFTEEYITGHTEFAQHVLFDDGHVLYSALSTYEHAADRYVRGVGCGPTRTTLVETDIIPSIFVAILSELNYSGTACIDYKIDATGQIKIFEINPRMGGSLAGLAHSYVATYAGYLRYY</sequence>
<dbReference type="EMBL" id="FSRO01000001">
    <property type="protein sequence ID" value="SIN99018.1"/>
    <property type="molecule type" value="Genomic_DNA"/>
</dbReference>
<dbReference type="InterPro" id="IPR013815">
    <property type="entry name" value="ATP_grasp_subdomain_1"/>
</dbReference>
<organism evidence="3 4">
    <name type="scientific">Nitrosomonas cryotolerans ATCC 49181</name>
    <dbReference type="NCBI Taxonomy" id="1131553"/>
    <lineage>
        <taxon>Bacteria</taxon>
        <taxon>Pseudomonadati</taxon>
        <taxon>Pseudomonadota</taxon>
        <taxon>Betaproteobacteria</taxon>
        <taxon>Nitrosomonadales</taxon>
        <taxon>Nitrosomonadaceae</taxon>
        <taxon>Nitrosomonas</taxon>
    </lineage>
</organism>
<dbReference type="STRING" id="44575.SAMN05216419_101818"/>
<feature type="domain" description="ATP-grasp" evidence="2">
    <location>
        <begin position="59"/>
        <end position="256"/>
    </location>
</feature>
<reference evidence="3 4" key="1">
    <citation type="submission" date="2016-12" db="EMBL/GenBank/DDBJ databases">
        <authorList>
            <person name="Song W.-J."/>
            <person name="Kurnit D.M."/>
        </authorList>
    </citation>
    <scope>NUCLEOTIDE SEQUENCE [LARGE SCALE GENOMIC DNA]</scope>
    <source>
        <strain evidence="3 4">ATCC 49181</strain>
    </source>
</reference>
<keyword evidence="1" id="KW-0067">ATP-binding</keyword>
<evidence type="ECO:0000256" key="1">
    <source>
        <dbReference type="PROSITE-ProRule" id="PRU00409"/>
    </source>
</evidence>
<evidence type="ECO:0000313" key="4">
    <source>
        <dbReference type="Proteomes" id="UP000185062"/>
    </source>
</evidence>
<dbReference type="GO" id="GO:0005524">
    <property type="term" value="F:ATP binding"/>
    <property type="evidence" value="ECO:0007669"/>
    <property type="project" value="UniProtKB-UniRule"/>
</dbReference>
<dbReference type="AlphaFoldDB" id="A0A1N6FUT2"/>